<dbReference type="InterPro" id="IPR015947">
    <property type="entry name" value="PUA-like_sf"/>
</dbReference>
<dbReference type="Pfam" id="PF04452">
    <property type="entry name" value="Methyltrans_RNA"/>
    <property type="match status" value="1"/>
</dbReference>
<evidence type="ECO:0000259" key="13">
    <source>
        <dbReference type="Pfam" id="PF04452"/>
    </source>
</evidence>
<evidence type="ECO:0000256" key="3">
    <source>
        <dbReference type="ARBA" id="ARBA00012328"/>
    </source>
</evidence>
<organism evidence="15 16">
    <name type="scientific">Nitrosomonas communis</name>
    <dbReference type="NCBI Taxonomy" id="44574"/>
    <lineage>
        <taxon>Bacteria</taxon>
        <taxon>Pseudomonadati</taxon>
        <taxon>Pseudomonadota</taxon>
        <taxon>Betaproteobacteria</taxon>
        <taxon>Nitrosomonadales</taxon>
        <taxon>Nitrosomonadaceae</taxon>
        <taxon>Nitrosomonas</taxon>
    </lineage>
</organism>
<comment type="similarity">
    <text evidence="2 12">Belongs to the RNA methyltransferase RsmE family.</text>
</comment>
<evidence type="ECO:0000256" key="5">
    <source>
        <dbReference type="ARBA" id="ARBA00022490"/>
    </source>
</evidence>
<dbReference type="Gene3D" id="2.40.240.20">
    <property type="entry name" value="Hypothetical PUA domain-like, domain 1"/>
    <property type="match status" value="1"/>
</dbReference>
<evidence type="ECO:0000256" key="7">
    <source>
        <dbReference type="ARBA" id="ARBA00022603"/>
    </source>
</evidence>
<proteinExistence type="inferred from homology"/>
<dbReference type="RefSeq" id="WP_074667265.1">
    <property type="nucleotide sequence ID" value="NZ_FNNH01000025.1"/>
</dbReference>
<dbReference type="NCBIfam" id="NF008692">
    <property type="entry name" value="PRK11713.1-5"/>
    <property type="match status" value="1"/>
</dbReference>
<dbReference type="InterPro" id="IPR006700">
    <property type="entry name" value="RsmE"/>
</dbReference>
<evidence type="ECO:0000256" key="1">
    <source>
        <dbReference type="ARBA" id="ARBA00004496"/>
    </source>
</evidence>
<dbReference type="PANTHER" id="PTHR30027:SF3">
    <property type="entry name" value="16S RRNA (URACIL(1498)-N(3))-METHYLTRANSFERASE"/>
    <property type="match status" value="1"/>
</dbReference>
<dbReference type="PIRSF" id="PIRSF015601">
    <property type="entry name" value="MTase_slr0722"/>
    <property type="match status" value="1"/>
</dbReference>
<dbReference type="SUPFAM" id="SSF88697">
    <property type="entry name" value="PUA domain-like"/>
    <property type="match status" value="1"/>
</dbReference>
<dbReference type="GO" id="GO:0070042">
    <property type="term" value="F:rRNA (uridine-N3-)-methyltransferase activity"/>
    <property type="evidence" value="ECO:0007669"/>
    <property type="project" value="TreeGrafter"/>
</dbReference>
<evidence type="ECO:0000256" key="6">
    <source>
        <dbReference type="ARBA" id="ARBA00022552"/>
    </source>
</evidence>
<dbReference type="EC" id="2.1.1.193" evidence="3 12"/>
<evidence type="ECO:0000256" key="4">
    <source>
        <dbReference type="ARBA" id="ARBA00013673"/>
    </source>
</evidence>
<keyword evidence="7 12" id="KW-0489">Methyltransferase</keyword>
<evidence type="ECO:0000256" key="2">
    <source>
        <dbReference type="ARBA" id="ARBA00005528"/>
    </source>
</evidence>
<dbReference type="InterPro" id="IPR029026">
    <property type="entry name" value="tRNA_m1G_MTases_N"/>
</dbReference>
<keyword evidence="6 12" id="KW-0698">rRNA processing</keyword>
<evidence type="ECO:0000259" key="14">
    <source>
        <dbReference type="Pfam" id="PF20260"/>
    </source>
</evidence>
<dbReference type="InterPro" id="IPR029028">
    <property type="entry name" value="Alpha/beta_knot_MTases"/>
</dbReference>
<keyword evidence="9 12" id="KW-0949">S-adenosyl-L-methionine</keyword>
<dbReference type="InterPro" id="IPR046887">
    <property type="entry name" value="RsmE_PUA-like"/>
</dbReference>
<dbReference type="Gene3D" id="3.40.1280.10">
    <property type="match status" value="1"/>
</dbReference>
<reference evidence="15 16" key="1">
    <citation type="submission" date="2016-10" db="EMBL/GenBank/DDBJ databases">
        <authorList>
            <person name="de Groot N.N."/>
        </authorList>
    </citation>
    <scope>NUCLEOTIDE SEQUENCE [LARGE SCALE GENOMIC DNA]</scope>
    <source>
        <strain evidence="15 16">Nm110</strain>
    </source>
</reference>
<comment type="subcellular location">
    <subcellularLocation>
        <location evidence="1 12">Cytoplasm</location>
    </subcellularLocation>
</comment>
<evidence type="ECO:0000256" key="10">
    <source>
        <dbReference type="ARBA" id="ARBA00025699"/>
    </source>
</evidence>
<dbReference type="InterPro" id="IPR046886">
    <property type="entry name" value="RsmE_MTase_dom"/>
</dbReference>
<dbReference type="PANTHER" id="PTHR30027">
    <property type="entry name" value="RIBOSOMAL RNA SMALL SUBUNIT METHYLTRANSFERASE E"/>
    <property type="match status" value="1"/>
</dbReference>
<accession>A0A1H2VZE4</accession>
<evidence type="ECO:0000256" key="8">
    <source>
        <dbReference type="ARBA" id="ARBA00022679"/>
    </source>
</evidence>
<protein>
    <recommendedName>
        <fullName evidence="4 12">Ribosomal RNA small subunit methyltransferase E</fullName>
        <ecNumber evidence="3 12">2.1.1.193</ecNumber>
    </recommendedName>
</protein>
<keyword evidence="8 12" id="KW-0808">Transferase</keyword>
<feature type="domain" description="Ribosomal RNA small subunit methyltransferase E methyltransferase" evidence="13">
    <location>
        <begin position="74"/>
        <end position="247"/>
    </location>
</feature>
<dbReference type="NCBIfam" id="TIGR00046">
    <property type="entry name" value="RsmE family RNA methyltransferase"/>
    <property type="match status" value="1"/>
</dbReference>
<dbReference type="Pfam" id="PF20260">
    <property type="entry name" value="PUA_4"/>
    <property type="match status" value="1"/>
</dbReference>
<dbReference type="GO" id="GO:0005737">
    <property type="term" value="C:cytoplasm"/>
    <property type="evidence" value="ECO:0007669"/>
    <property type="project" value="UniProtKB-SubCell"/>
</dbReference>
<comment type="function">
    <text evidence="10 12">Specifically methylates the N3 position of the uracil ring of uridine 1498 (m3U1498) in 16S rRNA. Acts on the fully assembled 30S ribosomal subunit.</text>
</comment>
<dbReference type="Proteomes" id="UP000183454">
    <property type="component" value="Unassembled WGS sequence"/>
</dbReference>
<evidence type="ECO:0000256" key="12">
    <source>
        <dbReference type="PIRNR" id="PIRNR015601"/>
    </source>
</evidence>
<evidence type="ECO:0000313" key="16">
    <source>
        <dbReference type="Proteomes" id="UP000183454"/>
    </source>
</evidence>
<evidence type="ECO:0000313" key="15">
    <source>
        <dbReference type="EMBL" id="SDW73715.1"/>
    </source>
</evidence>
<dbReference type="EMBL" id="FNNH01000025">
    <property type="protein sequence ID" value="SDW73715.1"/>
    <property type="molecule type" value="Genomic_DNA"/>
</dbReference>
<gene>
    <name evidence="15" type="ORF">SAMN05421882_102514</name>
</gene>
<comment type="catalytic activity">
    <reaction evidence="11 12">
        <text>uridine(1498) in 16S rRNA + S-adenosyl-L-methionine = N(3)-methyluridine(1498) in 16S rRNA + S-adenosyl-L-homocysteine + H(+)</text>
        <dbReference type="Rhea" id="RHEA:42920"/>
        <dbReference type="Rhea" id="RHEA-COMP:10283"/>
        <dbReference type="Rhea" id="RHEA-COMP:10284"/>
        <dbReference type="ChEBI" id="CHEBI:15378"/>
        <dbReference type="ChEBI" id="CHEBI:57856"/>
        <dbReference type="ChEBI" id="CHEBI:59789"/>
        <dbReference type="ChEBI" id="CHEBI:65315"/>
        <dbReference type="ChEBI" id="CHEBI:74502"/>
        <dbReference type="EC" id="2.1.1.193"/>
    </reaction>
</comment>
<feature type="domain" description="Ribosomal RNA small subunit methyltransferase E PUA-like" evidence="14">
    <location>
        <begin position="21"/>
        <end position="62"/>
    </location>
</feature>
<evidence type="ECO:0000256" key="9">
    <source>
        <dbReference type="ARBA" id="ARBA00022691"/>
    </source>
</evidence>
<name>A0A1H2VZE4_9PROT</name>
<evidence type="ECO:0000256" key="11">
    <source>
        <dbReference type="ARBA" id="ARBA00047944"/>
    </source>
</evidence>
<sequence length="253" mass="28260">MTARFYYPGAMLPGQIITLPTNTGHHATRVRRLKQGDKVILFNGEGGEFSGSIHHLDKSATTVILSQFHAIERESPLSISLMQAVCSNEKMDWIIQKSVELGVSCIQPVTANRSVVRLSEERANKRLLHWQQVIIAACEQCGRNRIPKLYPLLTLSDWFNQQFESKLNSIENQSIYKIMLSPTANKRLSKFPLPSMDTPLLLLVGPEGGFTTEEEKAAHTMGFVSICLGQRTLRTETAALAAIATMQTLWGDY</sequence>
<dbReference type="AlphaFoldDB" id="A0A1H2VZE4"/>
<dbReference type="SUPFAM" id="SSF75217">
    <property type="entry name" value="alpha/beta knot"/>
    <property type="match status" value="1"/>
</dbReference>
<dbReference type="GO" id="GO:0070475">
    <property type="term" value="P:rRNA base methylation"/>
    <property type="evidence" value="ECO:0007669"/>
    <property type="project" value="TreeGrafter"/>
</dbReference>
<keyword evidence="5 12" id="KW-0963">Cytoplasm</keyword>
<dbReference type="CDD" id="cd18084">
    <property type="entry name" value="RsmE-like"/>
    <property type="match status" value="1"/>
</dbReference>